<dbReference type="GO" id="GO:0046983">
    <property type="term" value="F:protein dimerization activity"/>
    <property type="evidence" value="ECO:0007669"/>
    <property type="project" value="InterPro"/>
</dbReference>
<dbReference type="InterPro" id="IPR036638">
    <property type="entry name" value="HLH_DNA-bd_sf"/>
</dbReference>
<evidence type="ECO:0000313" key="9">
    <source>
        <dbReference type="Proteomes" id="UP001190926"/>
    </source>
</evidence>
<dbReference type="InterPro" id="IPR011598">
    <property type="entry name" value="bHLH_dom"/>
</dbReference>
<organism evidence="8 9">
    <name type="scientific">Perilla frutescens var. hirtella</name>
    <name type="common">Perilla citriodora</name>
    <name type="synonym">Perilla setoyensis</name>
    <dbReference type="NCBI Taxonomy" id="608512"/>
    <lineage>
        <taxon>Eukaryota</taxon>
        <taxon>Viridiplantae</taxon>
        <taxon>Streptophyta</taxon>
        <taxon>Embryophyta</taxon>
        <taxon>Tracheophyta</taxon>
        <taxon>Spermatophyta</taxon>
        <taxon>Magnoliopsida</taxon>
        <taxon>eudicotyledons</taxon>
        <taxon>Gunneridae</taxon>
        <taxon>Pentapetalae</taxon>
        <taxon>asterids</taxon>
        <taxon>lamiids</taxon>
        <taxon>Lamiales</taxon>
        <taxon>Lamiaceae</taxon>
        <taxon>Nepetoideae</taxon>
        <taxon>Elsholtzieae</taxon>
        <taxon>Perilla</taxon>
    </lineage>
</organism>
<evidence type="ECO:0000256" key="1">
    <source>
        <dbReference type="ARBA" id="ARBA00004123"/>
    </source>
</evidence>
<evidence type="ECO:0000256" key="5">
    <source>
        <dbReference type="SAM" id="Coils"/>
    </source>
</evidence>
<evidence type="ECO:0000256" key="3">
    <source>
        <dbReference type="ARBA" id="ARBA00023163"/>
    </source>
</evidence>
<dbReference type="Proteomes" id="UP001190926">
    <property type="component" value="Unassembled WGS sequence"/>
</dbReference>
<dbReference type="InterPro" id="IPR051358">
    <property type="entry name" value="TF_AMS/ICE1/BHLH6-like"/>
</dbReference>
<keyword evidence="4" id="KW-0539">Nucleus</keyword>
<keyword evidence="3" id="KW-0804">Transcription</keyword>
<dbReference type="PANTHER" id="PTHR31945:SF20">
    <property type="entry name" value="TRANSCRIPTION FACTOR DYT1"/>
    <property type="match status" value="1"/>
</dbReference>
<proteinExistence type="predicted"/>
<evidence type="ECO:0000313" key="8">
    <source>
        <dbReference type="EMBL" id="KAH6831345.1"/>
    </source>
</evidence>
<accession>A0AAD4JDX4</accession>
<sequence length="189" mass="21523">MGSRMDEENHIDEDDNDNDAKFKSKNLKAERKRRKKLSSRQLELRSIMNKATIITDAITYIEQLKNSVEELSNQLLQMEATTFDEEKIKLKEIHDEQETKKWGIIPEAEVHVNNICGTKLWIRIVLQKKRGALTKLMEGISLLGIDLNDTSITTSSGAVLFTTFGEGIRGGLPDAGQMKKYLLEIMRSI</sequence>
<dbReference type="EMBL" id="SDAM02000091">
    <property type="protein sequence ID" value="KAH6831345.1"/>
    <property type="molecule type" value="Genomic_DNA"/>
</dbReference>
<name>A0AAD4JDX4_PERFH</name>
<dbReference type="PANTHER" id="PTHR31945">
    <property type="entry name" value="TRANSCRIPTION FACTOR SCREAM2-RELATED"/>
    <property type="match status" value="1"/>
</dbReference>
<feature type="coiled-coil region" evidence="5">
    <location>
        <begin position="54"/>
        <end position="81"/>
    </location>
</feature>
<comment type="caution">
    <text evidence="8">The sequence shown here is derived from an EMBL/GenBank/DDBJ whole genome shotgun (WGS) entry which is preliminary data.</text>
</comment>
<dbReference type="AlphaFoldDB" id="A0AAD4JDX4"/>
<dbReference type="GO" id="GO:0043565">
    <property type="term" value="F:sequence-specific DNA binding"/>
    <property type="evidence" value="ECO:0007669"/>
    <property type="project" value="TreeGrafter"/>
</dbReference>
<reference evidence="8 9" key="1">
    <citation type="journal article" date="2021" name="Nat. Commun.">
        <title>Incipient diploidization of the medicinal plant Perilla within 10,000 years.</title>
        <authorList>
            <person name="Zhang Y."/>
            <person name="Shen Q."/>
            <person name="Leng L."/>
            <person name="Zhang D."/>
            <person name="Chen S."/>
            <person name="Shi Y."/>
            <person name="Ning Z."/>
            <person name="Chen S."/>
        </authorList>
    </citation>
    <scope>NUCLEOTIDE SEQUENCE [LARGE SCALE GENOMIC DNA]</scope>
    <source>
        <strain evidence="9">cv. PC099</strain>
    </source>
</reference>
<keyword evidence="5" id="KW-0175">Coiled coil</keyword>
<comment type="subcellular location">
    <subcellularLocation>
        <location evidence="1">Nucleus</location>
    </subcellularLocation>
</comment>
<dbReference type="GO" id="GO:0003700">
    <property type="term" value="F:DNA-binding transcription factor activity"/>
    <property type="evidence" value="ECO:0007669"/>
    <property type="project" value="TreeGrafter"/>
</dbReference>
<keyword evidence="9" id="KW-1185">Reference proteome</keyword>
<evidence type="ECO:0000256" key="4">
    <source>
        <dbReference type="ARBA" id="ARBA00023242"/>
    </source>
</evidence>
<evidence type="ECO:0000256" key="6">
    <source>
        <dbReference type="SAM" id="MobiDB-lite"/>
    </source>
</evidence>
<feature type="region of interest" description="Disordered" evidence="6">
    <location>
        <begin position="1"/>
        <end position="34"/>
    </location>
</feature>
<dbReference type="SMART" id="SM00353">
    <property type="entry name" value="HLH"/>
    <property type="match status" value="1"/>
</dbReference>
<feature type="domain" description="BHLH" evidence="7">
    <location>
        <begin position="27"/>
        <end position="70"/>
    </location>
</feature>
<protein>
    <recommendedName>
        <fullName evidence="7">BHLH domain-containing protein</fullName>
    </recommendedName>
</protein>
<dbReference type="GO" id="GO:0005634">
    <property type="term" value="C:nucleus"/>
    <property type="evidence" value="ECO:0007669"/>
    <property type="project" value="UniProtKB-SubCell"/>
</dbReference>
<dbReference type="Gene3D" id="4.10.280.10">
    <property type="entry name" value="Helix-loop-helix DNA-binding domain"/>
    <property type="match status" value="1"/>
</dbReference>
<keyword evidence="2" id="KW-0805">Transcription regulation</keyword>
<dbReference type="Pfam" id="PF22754">
    <property type="entry name" value="bHLH-TF_ACT-like_plant"/>
    <property type="match status" value="1"/>
</dbReference>
<evidence type="ECO:0000256" key="2">
    <source>
        <dbReference type="ARBA" id="ARBA00023015"/>
    </source>
</evidence>
<dbReference type="SUPFAM" id="SSF47459">
    <property type="entry name" value="HLH, helix-loop-helix DNA-binding domain"/>
    <property type="match status" value="1"/>
</dbReference>
<dbReference type="InterPro" id="IPR054502">
    <property type="entry name" value="bHLH-TF_ACT-like_plant"/>
</dbReference>
<gene>
    <name evidence="8" type="ORF">C2S53_011942</name>
</gene>
<feature type="compositionally biased region" description="Basic residues" evidence="6">
    <location>
        <begin position="23"/>
        <end position="34"/>
    </location>
</feature>
<evidence type="ECO:0000259" key="7">
    <source>
        <dbReference type="SMART" id="SM00353"/>
    </source>
</evidence>